<evidence type="ECO:0000313" key="7">
    <source>
        <dbReference type="Proteomes" id="UP000264120"/>
    </source>
</evidence>
<accession>A0A347WE62</accession>
<dbReference type="PROSITE" id="PS50977">
    <property type="entry name" value="HTH_TETR_2"/>
    <property type="match status" value="1"/>
</dbReference>
<sequence>MLVRAGVVLLTEKGFSATCVDDVLNATGISKGSFYYCFSSKEDFGRALIESYATYFNEKLDRWLTDQAVAPLQRLLNFMREAKTGMQHHAFRRGCLIGNLGQEIDILPDSFNVMLRTILHGWEHRVTDCLLATCYPVPTAAQETLCGRLSRYFWIGWEGAVLRARMEHGPESLDLFATFYLAQAAAELGVPSPLSVNTPTTLRGSHALPVRAKTGQAAG</sequence>
<evidence type="ECO:0000259" key="5">
    <source>
        <dbReference type="PROSITE" id="PS50977"/>
    </source>
</evidence>
<dbReference type="GO" id="GO:0003677">
    <property type="term" value="F:DNA binding"/>
    <property type="evidence" value="ECO:0007669"/>
    <property type="project" value="UniProtKB-UniRule"/>
</dbReference>
<dbReference type="InterPro" id="IPR036271">
    <property type="entry name" value="Tet_transcr_reg_TetR-rel_C_sf"/>
</dbReference>
<name>A0A347WE62_9PROT</name>
<dbReference type="Proteomes" id="UP000264120">
    <property type="component" value="Chromosome"/>
</dbReference>
<dbReference type="Gene3D" id="1.10.357.10">
    <property type="entry name" value="Tetracycline Repressor, domain 2"/>
    <property type="match status" value="1"/>
</dbReference>
<dbReference type="KEGG" id="ksc:CD178_02407"/>
<dbReference type="Pfam" id="PF16925">
    <property type="entry name" value="TetR_C_13"/>
    <property type="match status" value="1"/>
</dbReference>
<dbReference type="PANTHER" id="PTHR47506:SF6">
    <property type="entry name" value="HTH-TYPE TRANSCRIPTIONAL REPRESSOR NEMR"/>
    <property type="match status" value="1"/>
</dbReference>
<dbReference type="Pfam" id="PF00440">
    <property type="entry name" value="TetR_N"/>
    <property type="match status" value="1"/>
</dbReference>
<dbReference type="OrthoDB" id="9811084at2"/>
<keyword evidence="7" id="KW-1185">Reference proteome</keyword>
<dbReference type="PANTHER" id="PTHR47506">
    <property type="entry name" value="TRANSCRIPTIONAL REGULATORY PROTEIN"/>
    <property type="match status" value="1"/>
</dbReference>
<reference evidence="6 7" key="1">
    <citation type="submission" date="2017-08" db="EMBL/GenBank/DDBJ databases">
        <title>Complete genome sequence of Gluconacetobacter saccharivorans CV1 isolated from Fermented Vinegar.</title>
        <authorList>
            <person name="Kim S.-Y."/>
        </authorList>
    </citation>
    <scope>NUCLEOTIDE SEQUENCE [LARGE SCALE GENOMIC DNA]</scope>
    <source>
        <strain evidence="6 7">CV1</strain>
    </source>
</reference>
<organism evidence="6 7">
    <name type="scientific">Komagataeibacter saccharivorans</name>
    <dbReference type="NCBI Taxonomy" id="265959"/>
    <lineage>
        <taxon>Bacteria</taxon>
        <taxon>Pseudomonadati</taxon>
        <taxon>Pseudomonadota</taxon>
        <taxon>Alphaproteobacteria</taxon>
        <taxon>Acetobacterales</taxon>
        <taxon>Acetobacteraceae</taxon>
        <taxon>Komagataeibacter</taxon>
    </lineage>
</organism>
<dbReference type="EMBL" id="CP023036">
    <property type="protein sequence ID" value="AXY23155.1"/>
    <property type="molecule type" value="Genomic_DNA"/>
</dbReference>
<feature type="domain" description="HTH tetR-type" evidence="5">
    <location>
        <begin position="1"/>
        <end position="56"/>
    </location>
</feature>
<dbReference type="InterPro" id="IPR011075">
    <property type="entry name" value="TetR_C"/>
</dbReference>
<evidence type="ECO:0000256" key="4">
    <source>
        <dbReference type="PROSITE-ProRule" id="PRU00335"/>
    </source>
</evidence>
<dbReference type="AlphaFoldDB" id="A0A347WE62"/>
<dbReference type="InterPro" id="IPR001647">
    <property type="entry name" value="HTH_TetR"/>
</dbReference>
<dbReference type="SUPFAM" id="SSF46689">
    <property type="entry name" value="Homeodomain-like"/>
    <property type="match status" value="1"/>
</dbReference>
<evidence type="ECO:0000256" key="3">
    <source>
        <dbReference type="ARBA" id="ARBA00023163"/>
    </source>
</evidence>
<feature type="DNA-binding region" description="H-T-H motif" evidence="4">
    <location>
        <begin position="19"/>
        <end position="38"/>
    </location>
</feature>
<evidence type="ECO:0000256" key="1">
    <source>
        <dbReference type="ARBA" id="ARBA00023015"/>
    </source>
</evidence>
<evidence type="ECO:0000256" key="2">
    <source>
        <dbReference type="ARBA" id="ARBA00023125"/>
    </source>
</evidence>
<keyword evidence="3" id="KW-0804">Transcription</keyword>
<dbReference type="PRINTS" id="PR00455">
    <property type="entry name" value="HTHTETR"/>
</dbReference>
<evidence type="ECO:0000313" key="6">
    <source>
        <dbReference type="EMBL" id="AXY23155.1"/>
    </source>
</evidence>
<keyword evidence="2 4" id="KW-0238">DNA-binding</keyword>
<proteinExistence type="predicted"/>
<dbReference type="InterPro" id="IPR009057">
    <property type="entry name" value="Homeodomain-like_sf"/>
</dbReference>
<keyword evidence="1" id="KW-0805">Transcription regulation</keyword>
<protein>
    <submittedName>
        <fullName evidence="6">Transcriptional regulator AcuR</fullName>
    </submittedName>
</protein>
<gene>
    <name evidence="6" type="primary">acuR</name>
    <name evidence="6" type="ORF">CD178_02407</name>
</gene>
<dbReference type="SUPFAM" id="SSF48498">
    <property type="entry name" value="Tetracyclin repressor-like, C-terminal domain"/>
    <property type="match status" value="1"/>
</dbReference>